<organism evidence="2">
    <name type="scientific">Culex pipiens</name>
    <name type="common">House mosquito</name>
    <dbReference type="NCBI Taxonomy" id="7175"/>
    <lineage>
        <taxon>Eukaryota</taxon>
        <taxon>Metazoa</taxon>
        <taxon>Ecdysozoa</taxon>
        <taxon>Arthropoda</taxon>
        <taxon>Hexapoda</taxon>
        <taxon>Insecta</taxon>
        <taxon>Pterygota</taxon>
        <taxon>Neoptera</taxon>
        <taxon>Endopterygota</taxon>
        <taxon>Diptera</taxon>
        <taxon>Nematocera</taxon>
        <taxon>Culicoidea</taxon>
        <taxon>Culicidae</taxon>
        <taxon>Culicinae</taxon>
        <taxon>Culicini</taxon>
        <taxon>Culex</taxon>
        <taxon>Culex</taxon>
    </lineage>
</organism>
<evidence type="ECO:0000256" key="1">
    <source>
        <dbReference type="SAM" id="MobiDB-lite"/>
    </source>
</evidence>
<dbReference type="AlphaFoldDB" id="A0A8D8K5K9"/>
<proteinExistence type="predicted"/>
<evidence type="ECO:0000313" key="2">
    <source>
        <dbReference type="EMBL" id="CAG6584565.1"/>
    </source>
</evidence>
<dbReference type="EMBL" id="HBUE01313560">
    <property type="protein sequence ID" value="CAG6584565.1"/>
    <property type="molecule type" value="Transcribed_RNA"/>
</dbReference>
<name>A0A8D8K5K9_CULPI</name>
<sequence>MGSCQSWENYSSSSRDDDGNNELAIASHDRHRPSGGEPVRGVRRQSVLAGGLVLAADVPRQAVLPGLHPDEQLPVVLAAELHQGAVPRGWDWSAVLPGGVHR</sequence>
<accession>A0A8D8K5K9</accession>
<feature type="compositionally biased region" description="Polar residues" evidence="1">
    <location>
        <begin position="1"/>
        <end position="13"/>
    </location>
</feature>
<protein>
    <submittedName>
        <fullName evidence="2">(northern house mosquito) hypothetical protein</fullName>
    </submittedName>
</protein>
<dbReference type="EMBL" id="HBUE01207253">
    <property type="protein sequence ID" value="CAG6532693.1"/>
    <property type="molecule type" value="Transcribed_RNA"/>
</dbReference>
<reference evidence="2" key="1">
    <citation type="submission" date="2021-05" db="EMBL/GenBank/DDBJ databases">
        <authorList>
            <person name="Alioto T."/>
            <person name="Alioto T."/>
            <person name="Gomez Garrido J."/>
        </authorList>
    </citation>
    <scope>NUCLEOTIDE SEQUENCE</scope>
</reference>
<feature type="region of interest" description="Disordered" evidence="1">
    <location>
        <begin position="1"/>
        <end position="42"/>
    </location>
</feature>